<evidence type="ECO:0000313" key="1">
    <source>
        <dbReference type="EMBL" id="KAK2966739.1"/>
    </source>
</evidence>
<sequence>MVQAITCLGNFCPSVGVFRLLVLPFDMAAVGDFSSTVASHAMRSPISIAAAVIYLVTQLSDDKKPQK</sequence>
<protein>
    <submittedName>
        <fullName evidence="1">Uncharacterized protein</fullName>
    </submittedName>
</protein>
<reference evidence="1" key="1">
    <citation type="submission" date="2022-12" db="EMBL/GenBank/DDBJ databases">
        <title>Draft genome assemblies for two species of Escallonia (Escalloniales).</title>
        <authorList>
            <person name="Chanderbali A."/>
            <person name="Dervinis C."/>
            <person name="Anghel I."/>
            <person name="Soltis D."/>
            <person name="Soltis P."/>
            <person name="Zapata F."/>
        </authorList>
    </citation>
    <scope>NUCLEOTIDE SEQUENCE</scope>
    <source>
        <strain evidence="1">UCBG92.1500</strain>
        <tissue evidence="1">Leaf</tissue>
    </source>
</reference>
<proteinExistence type="predicted"/>
<dbReference type="AlphaFoldDB" id="A0AA88QAL8"/>
<comment type="caution">
    <text evidence="1">The sequence shown here is derived from an EMBL/GenBank/DDBJ whole genome shotgun (WGS) entry which is preliminary data.</text>
</comment>
<evidence type="ECO:0000313" key="2">
    <source>
        <dbReference type="Proteomes" id="UP001187471"/>
    </source>
</evidence>
<keyword evidence="2" id="KW-1185">Reference proteome</keyword>
<dbReference type="Gene3D" id="1.10.472.10">
    <property type="entry name" value="Cyclin-like"/>
    <property type="match status" value="1"/>
</dbReference>
<name>A0AA88QAL8_9ASTE</name>
<gene>
    <name evidence="1" type="ORF">RJ640_001063</name>
</gene>
<feature type="non-terminal residue" evidence="1">
    <location>
        <position position="67"/>
    </location>
</feature>
<dbReference type="Proteomes" id="UP001187471">
    <property type="component" value="Unassembled WGS sequence"/>
</dbReference>
<organism evidence="1 2">
    <name type="scientific">Escallonia rubra</name>
    <dbReference type="NCBI Taxonomy" id="112253"/>
    <lineage>
        <taxon>Eukaryota</taxon>
        <taxon>Viridiplantae</taxon>
        <taxon>Streptophyta</taxon>
        <taxon>Embryophyta</taxon>
        <taxon>Tracheophyta</taxon>
        <taxon>Spermatophyta</taxon>
        <taxon>Magnoliopsida</taxon>
        <taxon>eudicotyledons</taxon>
        <taxon>Gunneridae</taxon>
        <taxon>Pentapetalae</taxon>
        <taxon>asterids</taxon>
        <taxon>campanulids</taxon>
        <taxon>Escalloniales</taxon>
        <taxon>Escalloniaceae</taxon>
        <taxon>Escallonia</taxon>
    </lineage>
</organism>
<accession>A0AA88QAL8</accession>
<dbReference type="EMBL" id="JAVXUO010003099">
    <property type="protein sequence ID" value="KAK2966739.1"/>
    <property type="molecule type" value="Genomic_DNA"/>
</dbReference>